<comment type="caution">
    <text evidence="3">The sequence shown here is derived from an EMBL/GenBank/DDBJ whole genome shotgun (WGS) entry which is preliminary data.</text>
</comment>
<name>A0ABR2IUM3_9PEZI</name>
<dbReference type="Proteomes" id="UP001390339">
    <property type="component" value="Unassembled WGS sequence"/>
</dbReference>
<feature type="compositionally biased region" description="Polar residues" evidence="2">
    <location>
        <begin position="463"/>
        <end position="483"/>
    </location>
</feature>
<evidence type="ECO:0000313" key="3">
    <source>
        <dbReference type="EMBL" id="KAK8868535.1"/>
    </source>
</evidence>
<evidence type="ECO:0000256" key="2">
    <source>
        <dbReference type="SAM" id="MobiDB-lite"/>
    </source>
</evidence>
<dbReference type="SUPFAM" id="SSF48371">
    <property type="entry name" value="ARM repeat"/>
    <property type="match status" value="1"/>
</dbReference>
<evidence type="ECO:0000313" key="4">
    <source>
        <dbReference type="Proteomes" id="UP001390339"/>
    </source>
</evidence>
<keyword evidence="4" id="KW-1185">Reference proteome</keyword>
<dbReference type="InterPro" id="IPR007483">
    <property type="entry name" value="Hamartin"/>
</dbReference>
<dbReference type="InterPro" id="IPR016024">
    <property type="entry name" value="ARM-type_fold"/>
</dbReference>
<feature type="compositionally biased region" description="Polar residues" evidence="2">
    <location>
        <begin position="895"/>
        <end position="905"/>
    </location>
</feature>
<feature type="coiled-coil region" evidence="1">
    <location>
        <begin position="638"/>
        <end position="704"/>
    </location>
</feature>
<feature type="compositionally biased region" description="Polar residues" evidence="2">
    <location>
        <begin position="932"/>
        <end position="952"/>
    </location>
</feature>
<keyword evidence="1" id="KW-0175">Coiled coil</keyword>
<feature type="coiled-coil region" evidence="1">
    <location>
        <begin position="733"/>
        <end position="780"/>
    </location>
</feature>
<feature type="compositionally biased region" description="Basic and acidic residues" evidence="2">
    <location>
        <begin position="977"/>
        <end position="987"/>
    </location>
</feature>
<feature type="region of interest" description="Disordered" evidence="2">
    <location>
        <begin position="932"/>
        <end position="1003"/>
    </location>
</feature>
<evidence type="ECO:0000256" key="1">
    <source>
        <dbReference type="SAM" id="Coils"/>
    </source>
</evidence>
<organism evidence="3 4">
    <name type="scientific">Apiospora arundinis</name>
    <dbReference type="NCBI Taxonomy" id="335852"/>
    <lineage>
        <taxon>Eukaryota</taxon>
        <taxon>Fungi</taxon>
        <taxon>Dikarya</taxon>
        <taxon>Ascomycota</taxon>
        <taxon>Pezizomycotina</taxon>
        <taxon>Sordariomycetes</taxon>
        <taxon>Xylariomycetidae</taxon>
        <taxon>Amphisphaeriales</taxon>
        <taxon>Apiosporaceae</taxon>
        <taxon>Apiospora</taxon>
    </lineage>
</organism>
<protein>
    <submittedName>
        <fullName evidence="3">Tuberous sclerosis 1</fullName>
    </submittedName>
</protein>
<dbReference type="EMBL" id="JAPCWZ010000004">
    <property type="protein sequence ID" value="KAK8868535.1"/>
    <property type="molecule type" value="Genomic_DNA"/>
</dbReference>
<reference evidence="3 4" key="1">
    <citation type="journal article" date="2024" name="IMA Fungus">
        <title>Apiospora arundinis, a panoply of carbohydrate-active enzymes and secondary metabolites.</title>
        <authorList>
            <person name="Sorensen T."/>
            <person name="Petersen C."/>
            <person name="Muurmann A.T."/>
            <person name="Christiansen J.V."/>
            <person name="Brundto M.L."/>
            <person name="Overgaard C.K."/>
            <person name="Boysen A.T."/>
            <person name="Wollenberg R.D."/>
            <person name="Larsen T.O."/>
            <person name="Sorensen J.L."/>
            <person name="Nielsen K.L."/>
            <person name="Sondergaard T.E."/>
        </authorList>
    </citation>
    <scope>NUCLEOTIDE SEQUENCE [LARGE SCALE GENOMIC DNA]</scope>
    <source>
        <strain evidence="3 4">AAU 773</strain>
    </source>
</reference>
<feature type="region of interest" description="Disordered" evidence="2">
    <location>
        <begin position="868"/>
        <end position="920"/>
    </location>
</feature>
<feature type="region of interest" description="Disordered" evidence="2">
    <location>
        <begin position="460"/>
        <end position="515"/>
    </location>
</feature>
<gene>
    <name evidence="3" type="ORF">PGQ11_007113</name>
</gene>
<proteinExistence type="predicted"/>
<sequence>MASAPSFKELSKAISSFIITARLPLPDDLIELIEGYLEKHEKFDESVSDKLNDDLIAIYQKDVKGTQARYAPFLNILRRLRPMIGQPAKVIQWWELLLPMLDLLNQEKDLASQAQKLFLAILTSDDGNDAEDPNSGAAVALAEKVMAFWAQDRCVAIRADAGLAVFKEKQLRDVLIIYGKRHPRDFMGLLDKYMVDKKWRPHALNLMGDYVQSQPPHLHQILQTPIFGTLINILQLDTSTTVVTLALTVLTMILPHMPSSLVPHLSTLFNVYARILFWERELSAIELGVDTHTDQRIPPNSAGWQKMSYMPEYEERAIPQLLNYFTILYGLYPINFMDYIRKPQRYLRHADAPDTDDIEVQPTEIRHASEQFRQCHLLHENFYTLTIDSEKTDFGRWIKSEPAEVVANCMALRHSIDMEVEPELPFGQPGARNLSTKGDLEKDMQDQSLLSASFSRANSSFSGTYRENGQSPFVESPTSTRSYPTVIRQSSQSSRQSLHDSSSIRPPGRGGESPALQAQLTSFGSQTHLQDLINSNKAIKSELHQSLANDSVQSLALSQQESNSERPGLVAQGTTQYTSTPASATAVGDDQQYYHLYRQIMLLHNDLTFERFMKQQHLTHMGELRSRLVREAASEAEAQNLILAHRQLKQRLEEAKKIEVQTKKDSERSRTLAKKWEADLSSKLRVLREEQRKWNAERESLLRDLEVIKVETDKLRVLVSEAETRELGWKQRVQSVEADASELEHLRKEVERLTVSERNYQSQENERQAAMAGAEEADRRAEMLEMKLKARGVEIQQAHDLYQSQITVLNSKLQDALKTGTEKRADGLKAQVESLMATSRTQQEELKKRIADLTSKNAALNVTILELQSQMPHQPPAGTPRRPLSPDADMAVRYSTDSGSPMSYRNRQHRGLSDPENYDSALYNSTETLEPYSSSLHIGSPRARSSTPSNAEGSIRSGGGSPTGERYYGRGGVQNILRKDRRDESRSKDRKKSGGIRGIRGFV</sequence>
<dbReference type="PANTHER" id="PTHR15154:SF2">
    <property type="entry name" value="HAMARTIN"/>
    <property type="match status" value="1"/>
</dbReference>
<feature type="compositionally biased region" description="Low complexity" evidence="2">
    <location>
        <begin position="488"/>
        <end position="505"/>
    </location>
</feature>
<dbReference type="PANTHER" id="PTHR15154">
    <property type="entry name" value="HAMARTIN"/>
    <property type="match status" value="1"/>
</dbReference>
<accession>A0ABR2IUM3</accession>
<dbReference type="Pfam" id="PF04388">
    <property type="entry name" value="Hamartin"/>
    <property type="match status" value="1"/>
</dbReference>